<organism evidence="2 3">
    <name type="scientific">Microtetraspora glauca</name>
    <dbReference type="NCBI Taxonomy" id="1996"/>
    <lineage>
        <taxon>Bacteria</taxon>
        <taxon>Bacillati</taxon>
        <taxon>Actinomycetota</taxon>
        <taxon>Actinomycetes</taxon>
        <taxon>Streptosporangiales</taxon>
        <taxon>Streptosporangiaceae</taxon>
        <taxon>Microtetraspora</taxon>
    </lineage>
</organism>
<proteinExistence type="predicted"/>
<dbReference type="RefSeq" id="WP_228639166.1">
    <property type="nucleotide sequence ID" value="NZ_JBFALK010000003.1"/>
</dbReference>
<keyword evidence="1" id="KW-0732">Signal</keyword>
<sequence length="52" mass="5395">MKKLLTYAAVAFVVFYLFTQPAGAAAAVRGVFGSIGTGADRLSAFFTSLFSG</sequence>
<feature type="signal peptide" evidence="1">
    <location>
        <begin position="1"/>
        <end position="24"/>
    </location>
</feature>
<evidence type="ECO:0000256" key="1">
    <source>
        <dbReference type="SAM" id="SignalP"/>
    </source>
</evidence>
<protein>
    <recommendedName>
        <fullName evidence="4">Secreted protein</fullName>
    </recommendedName>
</protein>
<comment type="caution">
    <text evidence="2">The sequence shown here is derived from an EMBL/GenBank/DDBJ whole genome shotgun (WGS) entry which is preliminary data.</text>
</comment>
<feature type="chain" id="PRO_5045178702" description="Secreted protein" evidence="1">
    <location>
        <begin position="25"/>
        <end position="52"/>
    </location>
</feature>
<dbReference type="Proteomes" id="UP001551675">
    <property type="component" value="Unassembled WGS sequence"/>
</dbReference>
<evidence type="ECO:0000313" key="2">
    <source>
        <dbReference type="EMBL" id="MEV0968587.1"/>
    </source>
</evidence>
<evidence type="ECO:0000313" key="3">
    <source>
        <dbReference type="Proteomes" id="UP001551675"/>
    </source>
</evidence>
<name>A0ABV3GAH7_MICGL</name>
<reference evidence="2 3" key="1">
    <citation type="submission" date="2024-06" db="EMBL/GenBank/DDBJ databases">
        <title>The Natural Products Discovery Center: Release of the First 8490 Sequenced Strains for Exploring Actinobacteria Biosynthetic Diversity.</title>
        <authorList>
            <person name="Kalkreuter E."/>
            <person name="Kautsar S.A."/>
            <person name="Yang D."/>
            <person name="Bader C.D."/>
            <person name="Teijaro C.N."/>
            <person name="Fluegel L."/>
            <person name="Davis C.M."/>
            <person name="Simpson J.R."/>
            <person name="Lauterbach L."/>
            <person name="Steele A.D."/>
            <person name="Gui C."/>
            <person name="Meng S."/>
            <person name="Li G."/>
            <person name="Viehrig K."/>
            <person name="Ye F."/>
            <person name="Su P."/>
            <person name="Kiefer A.F."/>
            <person name="Nichols A."/>
            <person name="Cepeda A.J."/>
            <person name="Yan W."/>
            <person name="Fan B."/>
            <person name="Jiang Y."/>
            <person name="Adhikari A."/>
            <person name="Zheng C.-J."/>
            <person name="Schuster L."/>
            <person name="Cowan T.M."/>
            <person name="Smanski M.J."/>
            <person name="Chevrette M.G."/>
            <person name="De Carvalho L.P.S."/>
            <person name="Shen B."/>
        </authorList>
    </citation>
    <scope>NUCLEOTIDE SEQUENCE [LARGE SCALE GENOMIC DNA]</scope>
    <source>
        <strain evidence="2 3">NPDC050100</strain>
    </source>
</reference>
<keyword evidence="3" id="KW-1185">Reference proteome</keyword>
<dbReference type="EMBL" id="JBFALK010000003">
    <property type="protein sequence ID" value="MEV0968587.1"/>
    <property type="molecule type" value="Genomic_DNA"/>
</dbReference>
<gene>
    <name evidence="2" type="ORF">AB0I59_08135</name>
</gene>
<accession>A0ABV3GAH7</accession>
<evidence type="ECO:0008006" key="4">
    <source>
        <dbReference type="Google" id="ProtNLM"/>
    </source>
</evidence>